<dbReference type="Proteomes" id="UP000027920">
    <property type="component" value="Unassembled WGS sequence"/>
</dbReference>
<feature type="region of interest" description="Disordered" evidence="2">
    <location>
        <begin position="211"/>
        <end position="283"/>
    </location>
</feature>
<reference evidence="4 5" key="1">
    <citation type="submission" date="2013-03" db="EMBL/GenBank/DDBJ databases">
        <title>The Genome Sequence of Exophiala aquamarina CBS 119918.</title>
        <authorList>
            <consortium name="The Broad Institute Genomics Platform"/>
            <person name="Cuomo C."/>
            <person name="de Hoog S."/>
            <person name="Gorbushina A."/>
            <person name="Walker B."/>
            <person name="Young S.K."/>
            <person name="Zeng Q."/>
            <person name="Gargeya S."/>
            <person name="Fitzgerald M."/>
            <person name="Haas B."/>
            <person name="Abouelleil A."/>
            <person name="Allen A.W."/>
            <person name="Alvarado L."/>
            <person name="Arachchi H.M."/>
            <person name="Berlin A.M."/>
            <person name="Chapman S.B."/>
            <person name="Gainer-Dewar J."/>
            <person name="Goldberg J."/>
            <person name="Griggs A."/>
            <person name="Gujja S."/>
            <person name="Hansen M."/>
            <person name="Howarth C."/>
            <person name="Imamovic A."/>
            <person name="Ireland A."/>
            <person name="Larimer J."/>
            <person name="McCowan C."/>
            <person name="Murphy C."/>
            <person name="Pearson M."/>
            <person name="Poon T.W."/>
            <person name="Priest M."/>
            <person name="Roberts A."/>
            <person name="Saif S."/>
            <person name="Shea T."/>
            <person name="Sisk P."/>
            <person name="Sykes S."/>
            <person name="Wortman J."/>
            <person name="Nusbaum C."/>
            <person name="Birren B."/>
        </authorList>
    </citation>
    <scope>NUCLEOTIDE SEQUENCE [LARGE SCALE GENOMIC DNA]</scope>
    <source>
        <strain evidence="4 5">CBS 119918</strain>
    </source>
</reference>
<dbReference type="STRING" id="1182545.A0A072NU83"/>
<proteinExistence type="predicted"/>
<feature type="region of interest" description="Disordered" evidence="2">
    <location>
        <begin position="126"/>
        <end position="185"/>
    </location>
</feature>
<feature type="coiled-coil region" evidence="1">
    <location>
        <begin position="388"/>
        <end position="422"/>
    </location>
</feature>
<organism evidence="4 5">
    <name type="scientific">Exophiala aquamarina CBS 119918</name>
    <dbReference type="NCBI Taxonomy" id="1182545"/>
    <lineage>
        <taxon>Eukaryota</taxon>
        <taxon>Fungi</taxon>
        <taxon>Dikarya</taxon>
        <taxon>Ascomycota</taxon>
        <taxon>Pezizomycotina</taxon>
        <taxon>Eurotiomycetes</taxon>
        <taxon>Chaetothyriomycetidae</taxon>
        <taxon>Chaetothyriales</taxon>
        <taxon>Herpotrichiellaceae</taxon>
        <taxon>Exophiala</taxon>
    </lineage>
</organism>
<evidence type="ECO:0000313" key="4">
    <source>
        <dbReference type="EMBL" id="KEF51424.1"/>
    </source>
</evidence>
<evidence type="ECO:0000259" key="3">
    <source>
        <dbReference type="Pfam" id="PF20994"/>
    </source>
</evidence>
<dbReference type="RefSeq" id="XP_013254014.1">
    <property type="nucleotide sequence ID" value="XM_013398560.1"/>
</dbReference>
<sequence length="514" mass="57018">MPELLRTPATFASVRATRTSSRRDKAIFMIAEDGDTEPHESPLTQTNGTTTGIKIIHSTVTNQVDPEKENEVGGEDEAELGATLDSATHLLKPDNALGMGQGSVLIEARNHGQDLEPSILPDLQPNLEAEETPGQPSTRSVSMLEPPEHGKAKQKKRKKRTIVVLPRKKKRLSEQSAVSNDSNVSLTQNSEFQAQSEPHALLPEIPTSLEAGDTSEIYPSPGPSHSPSPASGRDISPGAMEDEGDETYIQGASPEPKTPASNRKLSKPRAKPGNPRINQVRARRKSIRPTFPILTHRLTNIPTLPTINEENDHQSQIVDDERPTLDLPAERPQPNVVDVLAQICRETIANLLKNMSQNVQRSERTPVKIKQAALEAFGEDLDEELFQMSAALENRIDLEARVRKSKREKSSLQAEYIEIRKQREQIALKCDSVRRRHWECEQDAREKWNISEAARRVELDVDRAEEGPNEGIEFLLRSVTNNVSNLSDAGGILDNAKALNMQLEAMALLLERQS</sequence>
<evidence type="ECO:0000256" key="1">
    <source>
        <dbReference type="SAM" id="Coils"/>
    </source>
</evidence>
<dbReference type="InterPro" id="IPR048743">
    <property type="entry name" value="AME1"/>
</dbReference>
<dbReference type="VEuPathDB" id="FungiDB:A1O9_12573"/>
<gene>
    <name evidence="4" type="ORF">A1O9_12573</name>
</gene>
<feature type="compositionally biased region" description="Basic residues" evidence="2">
    <location>
        <begin position="152"/>
        <end position="171"/>
    </location>
</feature>
<dbReference type="GeneID" id="25287467"/>
<keyword evidence="1" id="KW-0175">Coiled coil</keyword>
<feature type="domain" description="Inner kinetochore subunit AME1" evidence="3">
    <location>
        <begin position="336"/>
        <end position="506"/>
    </location>
</feature>
<keyword evidence="5" id="KW-1185">Reference proteome</keyword>
<dbReference type="HOGENOM" id="CLU_029134_0_0_1"/>
<dbReference type="OrthoDB" id="5377952at2759"/>
<accession>A0A072NU83</accession>
<feature type="compositionally biased region" description="Polar residues" evidence="2">
    <location>
        <begin position="174"/>
        <end position="185"/>
    </location>
</feature>
<dbReference type="EMBL" id="AMGV01000024">
    <property type="protein sequence ID" value="KEF51424.1"/>
    <property type="molecule type" value="Genomic_DNA"/>
</dbReference>
<dbReference type="Pfam" id="PF20994">
    <property type="entry name" value="CENPU"/>
    <property type="match status" value="1"/>
</dbReference>
<dbReference type="AlphaFoldDB" id="A0A072NU83"/>
<evidence type="ECO:0000256" key="2">
    <source>
        <dbReference type="SAM" id="MobiDB-lite"/>
    </source>
</evidence>
<name>A0A072NU83_9EURO</name>
<protein>
    <recommendedName>
        <fullName evidence="3">Inner kinetochore subunit AME1 domain-containing protein</fullName>
    </recommendedName>
</protein>
<comment type="caution">
    <text evidence="4">The sequence shown here is derived from an EMBL/GenBank/DDBJ whole genome shotgun (WGS) entry which is preliminary data.</text>
</comment>
<evidence type="ECO:0000313" key="5">
    <source>
        <dbReference type="Proteomes" id="UP000027920"/>
    </source>
</evidence>